<proteinExistence type="predicted"/>
<comment type="caution">
    <text evidence="2">The sequence shown here is derived from an EMBL/GenBank/DDBJ whole genome shotgun (WGS) entry which is preliminary data.</text>
</comment>
<keyword evidence="1" id="KW-1133">Transmembrane helix</keyword>
<dbReference type="Proteomes" id="UP000177996">
    <property type="component" value="Unassembled WGS sequence"/>
</dbReference>
<feature type="transmembrane region" description="Helical" evidence="1">
    <location>
        <begin position="6"/>
        <end position="26"/>
    </location>
</feature>
<organism evidence="2 3">
    <name type="scientific">Candidatus Lloydbacteria bacterium RIFCSPHIGHO2_02_FULL_50_13</name>
    <dbReference type="NCBI Taxonomy" id="1798661"/>
    <lineage>
        <taxon>Bacteria</taxon>
        <taxon>Candidatus Lloydiibacteriota</taxon>
    </lineage>
</organism>
<gene>
    <name evidence="2" type="ORF">A3D65_05005</name>
</gene>
<dbReference type="STRING" id="1798661.A3D65_05005"/>
<feature type="transmembrane region" description="Helical" evidence="1">
    <location>
        <begin position="78"/>
        <end position="98"/>
    </location>
</feature>
<reference evidence="2 3" key="1">
    <citation type="journal article" date="2016" name="Nat. Commun.">
        <title>Thousands of microbial genomes shed light on interconnected biogeochemical processes in an aquifer system.</title>
        <authorList>
            <person name="Anantharaman K."/>
            <person name="Brown C.T."/>
            <person name="Hug L.A."/>
            <person name="Sharon I."/>
            <person name="Castelle C.J."/>
            <person name="Probst A.J."/>
            <person name="Thomas B.C."/>
            <person name="Singh A."/>
            <person name="Wilkins M.J."/>
            <person name="Karaoz U."/>
            <person name="Brodie E.L."/>
            <person name="Williams K.H."/>
            <person name="Hubbard S.S."/>
            <person name="Banfield J.F."/>
        </authorList>
    </citation>
    <scope>NUCLEOTIDE SEQUENCE [LARGE SCALE GENOMIC DNA]</scope>
</reference>
<dbReference type="AlphaFoldDB" id="A0A1G2D4S2"/>
<evidence type="ECO:0000313" key="2">
    <source>
        <dbReference type="EMBL" id="OGZ08583.1"/>
    </source>
</evidence>
<protein>
    <recommendedName>
        <fullName evidence="4">Cytochrome b561 domain-containing protein</fullName>
    </recommendedName>
</protein>
<sequence>MLSTWHGMLVFFCFFYAASSLVFVWLQGYRSRGGDEEENALHRHWVKHFVSSLFLGVLGVEGLIQLHGGLWDTSWVAWLHWAFVVILSTLLVLVLFFFTGLKNPKVHVPLVYMLMVTFCGTLVTGSVLLSRFPG</sequence>
<evidence type="ECO:0000313" key="3">
    <source>
        <dbReference type="Proteomes" id="UP000177996"/>
    </source>
</evidence>
<name>A0A1G2D4S2_9BACT</name>
<keyword evidence="1" id="KW-0812">Transmembrane</keyword>
<feature type="transmembrane region" description="Helical" evidence="1">
    <location>
        <begin position="46"/>
        <end position="66"/>
    </location>
</feature>
<evidence type="ECO:0008006" key="4">
    <source>
        <dbReference type="Google" id="ProtNLM"/>
    </source>
</evidence>
<keyword evidence="1" id="KW-0472">Membrane</keyword>
<dbReference type="EMBL" id="MHLL01000032">
    <property type="protein sequence ID" value="OGZ08583.1"/>
    <property type="molecule type" value="Genomic_DNA"/>
</dbReference>
<feature type="transmembrane region" description="Helical" evidence="1">
    <location>
        <begin position="110"/>
        <end position="129"/>
    </location>
</feature>
<accession>A0A1G2D4S2</accession>
<evidence type="ECO:0000256" key="1">
    <source>
        <dbReference type="SAM" id="Phobius"/>
    </source>
</evidence>